<organism evidence="1 2">
    <name type="scientific">[Roseibacterium] beibuensis</name>
    <dbReference type="NCBI Taxonomy" id="1193142"/>
    <lineage>
        <taxon>Bacteria</taxon>
        <taxon>Pseudomonadati</taxon>
        <taxon>Pseudomonadota</taxon>
        <taxon>Alphaproteobacteria</taxon>
        <taxon>Rhodobacterales</taxon>
        <taxon>Roseobacteraceae</taxon>
        <taxon>Roseicyclus</taxon>
    </lineage>
</organism>
<dbReference type="EMBL" id="BAABHW010000005">
    <property type="protein sequence ID" value="GAA5079402.1"/>
    <property type="molecule type" value="Genomic_DNA"/>
</dbReference>
<proteinExistence type="predicted"/>
<sequence>MTWVNGPGETLGAVFSCPVRSREAVSTHGDISMTENIQLELTLDQAEKVVAYAMEAFETTIEALRDTVRVLKSMPETGEKEVMKDVKAMNNALMFTMEMQEKARAAGSKRFGTDRNGCMLDLDGARAEIDFRLACLRDAGGAGGVSGQPE</sequence>
<accession>A0ABP9LLP3</accession>
<gene>
    <name evidence="1" type="ORF">GCM10023209_31610</name>
</gene>
<comment type="caution">
    <text evidence="1">The sequence shown here is derived from an EMBL/GenBank/DDBJ whole genome shotgun (WGS) entry which is preliminary data.</text>
</comment>
<keyword evidence="2" id="KW-1185">Reference proteome</keyword>
<protein>
    <submittedName>
        <fullName evidence="1">Uncharacterized protein</fullName>
    </submittedName>
</protein>
<name>A0ABP9LLP3_9RHOB</name>
<reference evidence="2" key="1">
    <citation type="journal article" date="2019" name="Int. J. Syst. Evol. Microbiol.">
        <title>The Global Catalogue of Microorganisms (GCM) 10K type strain sequencing project: providing services to taxonomists for standard genome sequencing and annotation.</title>
        <authorList>
            <consortium name="The Broad Institute Genomics Platform"/>
            <consortium name="The Broad Institute Genome Sequencing Center for Infectious Disease"/>
            <person name="Wu L."/>
            <person name="Ma J."/>
        </authorList>
    </citation>
    <scope>NUCLEOTIDE SEQUENCE [LARGE SCALE GENOMIC DNA]</scope>
    <source>
        <strain evidence="2">JCM 18015</strain>
    </source>
</reference>
<evidence type="ECO:0000313" key="2">
    <source>
        <dbReference type="Proteomes" id="UP001499910"/>
    </source>
</evidence>
<evidence type="ECO:0000313" key="1">
    <source>
        <dbReference type="EMBL" id="GAA5079402.1"/>
    </source>
</evidence>
<dbReference type="Proteomes" id="UP001499910">
    <property type="component" value="Unassembled WGS sequence"/>
</dbReference>